<dbReference type="AlphaFoldDB" id="A0A8T2JL91"/>
<evidence type="ECO:0000313" key="1">
    <source>
        <dbReference type="EMBL" id="KAG8443381.1"/>
    </source>
</evidence>
<keyword evidence="2" id="KW-1185">Reference proteome</keyword>
<proteinExistence type="predicted"/>
<sequence length="94" mass="9976">MSSSVPLPDGFYSAYMLNSPLLGTNGNARLTGLLLMPARQPCAPSITELQPGTLVPIPEHTLAANPGPVRMPTKQVIKTQGTPCNGMTHHPLIF</sequence>
<accession>A0A8T2JL91</accession>
<organism evidence="1 2">
    <name type="scientific">Hymenochirus boettgeri</name>
    <name type="common">Congo dwarf clawed frog</name>
    <dbReference type="NCBI Taxonomy" id="247094"/>
    <lineage>
        <taxon>Eukaryota</taxon>
        <taxon>Metazoa</taxon>
        <taxon>Chordata</taxon>
        <taxon>Craniata</taxon>
        <taxon>Vertebrata</taxon>
        <taxon>Euteleostomi</taxon>
        <taxon>Amphibia</taxon>
        <taxon>Batrachia</taxon>
        <taxon>Anura</taxon>
        <taxon>Pipoidea</taxon>
        <taxon>Pipidae</taxon>
        <taxon>Pipinae</taxon>
        <taxon>Hymenochirus</taxon>
    </lineage>
</organism>
<dbReference type="EMBL" id="JAACNH010000005">
    <property type="protein sequence ID" value="KAG8443381.1"/>
    <property type="molecule type" value="Genomic_DNA"/>
</dbReference>
<comment type="caution">
    <text evidence="1">The sequence shown here is derived from an EMBL/GenBank/DDBJ whole genome shotgun (WGS) entry which is preliminary data.</text>
</comment>
<reference evidence="1" key="1">
    <citation type="thesis" date="2020" institute="ProQuest LLC" country="789 East Eisenhower Parkway, Ann Arbor, MI, USA">
        <title>Comparative Genomics and Chromosome Evolution.</title>
        <authorList>
            <person name="Mudd A.B."/>
        </authorList>
    </citation>
    <scope>NUCLEOTIDE SEQUENCE</scope>
    <source>
        <strain evidence="1">Female2</strain>
        <tissue evidence="1">Blood</tissue>
    </source>
</reference>
<dbReference type="Proteomes" id="UP000812440">
    <property type="component" value="Chromosome 6"/>
</dbReference>
<evidence type="ECO:0000313" key="2">
    <source>
        <dbReference type="Proteomes" id="UP000812440"/>
    </source>
</evidence>
<gene>
    <name evidence="1" type="ORF">GDO86_011975</name>
</gene>
<name>A0A8T2JL91_9PIPI</name>
<protein>
    <submittedName>
        <fullName evidence="1">Uncharacterized protein</fullName>
    </submittedName>
</protein>